<feature type="transmembrane region" description="Helical" evidence="3">
    <location>
        <begin position="172"/>
        <end position="191"/>
    </location>
</feature>
<gene>
    <name evidence="5" type="ORF">ACFPO9_08105</name>
</gene>
<evidence type="ECO:0000256" key="3">
    <source>
        <dbReference type="SAM" id="Phobius"/>
    </source>
</evidence>
<dbReference type="PROSITE" id="PS50887">
    <property type="entry name" value="GGDEF"/>
    <property type="match status" value="1"/>
</dbReference>
<protein>
    <recommendedName>
        <fullName evidence="1">diguanylate cyclase</fullName>
        <ecNumber evidence="1">2.7.7.65</ecNumber>
    </recommendedName>
</protein>
<keyword evidence="3" id="KW-0812">Transmembrane</keyword>
<dbReference type="Pfam" id="PF00990">
    <property type="entry name" value="GGDEF"/>
    <property type="match status" value="1"/>
</dbReference>
<name>A0ABW0RXZ8_9BURK</name>
<feature type="transmembrane region" description="Helical" evidence="3">
    <location>
        <begin position="98"/>
        <end position="116"/>
    </location>
</feature>
<feature type="transmembrane region" description="Helical" evidence="3">
    <location>
        <begin position="147"/>
        <end position="166"/>
    </location>
</feature>
<organism evidence="5 6">
    <name type="scientific">Massilia aerilata</name>
    <dbReference type="NCBI Taxonomy" id="453817"/>
    <lineage>
        <taxon>Bacteria</taxon>
        <taxon>Pseudomonadati</taxon>
        <taxon>Pseudomonadota</taxon>
        <taxon>Betaproteobacteria</taxon>
        <taxon>Burkholderiales</taxon>
        <taxon>Oxalobacteraceae</taxon>
        <taxon>Telluria group</taxon>
        <taxon>Massilia</taxon>
    </lineage>
</organism>
<dbReference type="InterPro" id="IPR029787">
    <property type="entry name" value="Nucleotide_cyclase"/>
</dbReference>
<feature type="transmembrane region" description="Helical" evidence="3">
    <location>
        <begin position="122"/>
        <end position="140"/>
    </location>
</feature>
<keyword evidence="3" id="KW-0472">Membrane</keyword>
<dbReference type="SMART" id="SM00267">
    <property type="entry name" value="GGDEF"/>
    <property type="match status" value="1"/>
</dbReference>
<dbReference type="SUPFAM" id="SSF55073">
    <property type="entry name" value="Nucleotide cyclase"/>
    <property type="match status" value="1"/>
</dbReference>
<feature type="transmembrane region" description="Helical" evidence="3">
    <location>
        <begin position="42"/>
        <end position="63"/>
    </location>
</feature>
<evidence type="ECO:0000256" key="1">
    <source>
        <dbReference type="ARBA" id="ARBA00012528"/>
    </source>
</evidence>
<keyword evidence="6" id="KW-1185">Reference proteome</keyword>
<evidence type="ECO:0000256" key="2">
    <source>
        <dbReference type="ARBA" id="ARBA00034247"/>
    </source>
</evidence>
<sequence>MSNDPSIAPIAPLRGEFSDAATEAGFLHRQAATILRDLRRGLLLCSLFYLVFGATDIAALGLAKAIVPLLSRLAIPFVAAACLFYARRPAASVRATGHAASAFTLCWAASYFVVICYRPADILLHAMAWAVMAMVIHVLIPNRLVHAAAITAGASLVFIGLAWTRHAVETRALSSLTMLLVGANVFGLTVAQRHARMWREQYWAQQVLTNLSIRDPLTGSYNRRHLNAGLLDGEIARARRYRLSLSLIMCDLDGFKKINDTHGHHAGDELLRSFATLVQTMTRDAIDTVVRYGGEEFLIILPETRLDGALELAERVRAVFAAQRVELEDGLSLGTTASFGVVGAEFGGSHAVTPQGMIALADQLMYEAKHAGRNQVRAKQLGQRVEKVGRVA</sequence>
<dbReference type="NCBIfam" id="TIGR00254">
    <property type="entry name" value="GGDEF"/>
    <property type="match status" value="1"/>
</dbReference>
<dbReference type="RefSeq" id="WP_379769283.1">
    <property type="nucleotide sequence ID" value="NZ_JBHSMZ010000005.1"/>
</dbReference>
<keyword evidence="3" id="KW-1133">Transmembrane helix</keyword>
<evidence type="ECO:0000259" key="4">
    <source>
        <dbReference type="PROSITE" id="PS50887"/>
    </source>
</evidence>
<dbReference type="PANTHER" id="PTHR45138">
    <property type="entry name" value="REGULATORY COMPONENTS OF SENSORY TRANSDUCTION SYSTEM"/>
    <property type="match status" value="1"/>
</dbReference>
<dbReference type="EMBL" id="JBHSMZ010000005">
    <property type="protein sequence ID" value="MFC5548470.1"/>
    <property type="molecule type" value="Genomic_DNA"/>
</dbReference>
<comment type="catalytic activity">
    <reaction evidence="2">
        <text>2 GTP = 3',3'-c-di-GMP + 2 diphosphate</text>
        <dbReference type="Rhea" id="RHEA:24898"/>
        <dbReference type="ChEBI" id="CHEBI:33019"/>
        <dbReference type="ChEBI" id="CHEBI:37565"/>
        <dbReference type="ChEBI" id="CHEBI:58805"/>
        <dbReference type="EC" id="2.7.7.65"/>
    </reaction>
</comment>
<dbReference type="EC" id="2.7.7.65" evidence="1"/>
<feature type="domain" description="GGDEF" evidence="4">
    <location>
        <begin position="243"/>
        <end position="381"/>
    </location>
</feature>
<proteinExistence type="predicted"/>
<dbReference type="Gene3D" id="3.30.70.270">
    <property type="match status" value="1"/>
</dbReference>
<accession>A0ABW0RXZ8</accession>
<comment type="caution">
    <text evidence="5">The sequence shown here is derived from an EMBL/GenBank/DDBJ whole genome shotgun (WGS) entry which is preliminary data.</text>
</comment>
<dbReference type="CDD" id="cd01949">
    <property type="entry name" value="GGDEF"/>
    <property type="match status" value="1"/>
</dbReference>
<reference evidence="6" key="1">
    <citation type="journal article" date="2019" name="Int. J. Syst. Evol. Microbiol.">
        <title>The Global Catalogue of Microorganisms (GCM) 10K type strain sequencing project: providing services to taxonomists for standard genome sequencing and annotation.</title>
        <authorList>
            <consortium name="The Broad Institute Genomics Platform"/>
            <consortium name="The Broad Institute Genome Sequencing Center for Infectious Disease"/>
            <person name="Wu L."/>
            <person name="Ma J."/>
        </authorList>
    </citation>
    <scope>NUCLEOTIDE SEQUENCE [LARGE SCALE GENOMIC DNA]</scope>
    <source>
        <strain evidence="6">CGMCC 4.5798</strain>
    </source>
</reference>
<dbReference type="InterPro" id="IPR050469">
    <property type="entry name" value="Diguanylate_Cyclase"/>
</dbReference>
<dbReference type="InterPro" id="IPR000160">
    <property type="entry name" value="GGDEF_dom"/>
</dbReference>
<dbReference type="Proteomes" id="UP001596086">
    <property type="component" value="Unassembled WGS sequence"/>
</dbReference>
<evidence type="ECO:0000313" key="5">
    <source>
        <dbReference type="EMBL" id="MFC5548470.1"/>
    </source>
</evidence>
<evidence type="ECO:0000313" key="6">
    <source>
        <dbReference type="Proteomes" id="UP001596086"/>
    </source>
</evidence>
<dbReference type="PANTHER" id="PTHR45138:SF9">
    <property type="entry name" value="DIGUANYLATE CYCLASE DGCM-RELATED"/>
    <property type="match status" value="1"/>
</dbReference>
<dbReference type="InterPro" id="IPR043128">
    <property type="entry name" value="Rev_trsase/Diguanyl_cyclase"/>
</dbReference>